<comment type="caution">
    <text evidence="2">The sequence shown here is derived from an EMBL/GenBank/DDBJ whole genome shotgun (WGS) entry which is preliminary data.</text>
</comment>
<proteinExistence type="predicted"/>
<dbReference type="InterPro" id="IPR000835">
    <property type="entry name" value="HTH_MarR-typ"/>
</dbReference>
<accession>A0A087DAJ7</accession>
<protein>
    <submittedName>
        <fullName evidence="2">Regulatory protein ArsR</fullName>
    </submittedName>
</protein>
<dbReference type="InterPro" id="IPR036388">
    <property type="entry name" value="WH-like_DNA-bd_sf"/>
</dbReference>
<dbReference type="GeneID" id="85165658"/>
<dbReference type="EMBL" id="JGZO01000015">
    <property type="protein sequence ID" value="KFI92547.1"/>
    <property type="molecule type" value="Genomic_DNA"/>
</dbReference>
<feature type="domain" description="HTH marR-type" evidence="1">
    <location>
        <begin position="1"/>
        <end position="103"/>
    </location>
</feature>
<dbReference type="Gene3D" id="1.10.10.10">
    <property type="entry name" value="Winged helix-like DNA-binding domain superfamily/Winged helix DNA-binding domain"/>
    <property type="match status" value="1"/>
</dbReference>
<evidence type="ECO:0000313" key="2">
    <source>
        <dbReference type="EMBL" id="KFI92547.1"/>
    </source>
</evidence>
<evidence type="ECO:0000313" key="3">
    <source>
        <dbReference type="Proteomes" id="UP000029033"/>
    </source>
</evidence>
<dbReference type="InterPro" id="IPR011991">
    <property type="entry name" value="ArsR-like_HTH"/>
</dbReference>
<dbReference type="InterPro" id="IPR027395">
    <property type="entry name" value="WH_DNA-bd_dom"/>
</dbReference>
<dbReference type="STRING" id="158787.BSCA_2254"/>
<dbReference type="PANTHER" id="PTHR37318">
    <property type="entry name" value="BSL7504 PROTEIN"/>
    <property type="match status" value="1"/>
</dbReference>
<dbReference type="Proteomes" id="UP000029033">
    <property type="component" value="Unassembled WGS sequence"/>
</dbReference>
<dbReference type="eggNOG" id="COG1846">
    <property type="taxonomic scope" value="Bacteria"/>
</dbReference>
<reference evidence="2 3" key="1">
    <citation type="submission" date="2014-03" db="EMBL/GenBank/DDBJ databases">
        <title>Genomics of Bifidobacteria.</title>
        <authorList>
            <person name="Ventura M."/>
            <person name="Milani C."/>
            <person name="Lugli G.A."/>
        </authorList>
    </citation>
    <scope>NUCLEOTIDE SEQUENCE [LARGE SCALE GENOMIC DNA]</scope>
    <source>
        <strain evidence="2 3">LMG 21589</strain>
    </source>
</reference>
<dbReference type="GO" id="GO:0003700">
    <property type="term" value="F:DNA-binding transcription factor activity"/>
    <property type="evidence" value="ECO:0007669"/>
    <property type="project" value="InterPro"/>
</dbReference>
<dbReference type="SMART" id="SM00347">
    <property type="entry name" value="HTH_MARR"/>
    <property type="match status" value="1"/>
</dbReference>
<evidence type="ECO:0000259" key="1">
    <source>
        <dbReference type="PROSITE" id="PS50995"/>
    </source>
</evidence>
<dbReference type="SUPFAM" id="SSF46785">
    <property type="entry name" value="Winged helix' DNA-binding domain"/>
    <property type="match status" value="1"/>
</dbReference>
<dbReference type="Pfam" id="PF13601">
    <property type="entry name" value="HTH_34"/>
    <property type="match status" value="1"/>
</dbReference>
<dbReference type="InterPro" id="IPR036390">
    <property type="entry name" value="WH_DNA-bd_sf"/>
</dbReference>
<dbReference type="PROSITE" id="PS50995">
    <property type="entry name" value="HTH_MARR_2"/>
    <property type="match status" value="1"/>
</dbReference>
<sequence length="103" mass="11450">MSDELDPLIHATSRLRIMTTLASLNDDMTISFAKLADLLDMTPGNLSVHLTKLEQAGYVRIEKTFEGRKPATYAAITPEGRTAFDRYLAALKRLLAPLEEQEG</sequence>
<gene>
    <name evidence="2" type="ORF">BSCA_2254</name>
</gene>
<dbReference type="PANTHER" id="PTHR37318:SF1">
    <property type="entry name" value="BSL7504 PROTEIN"/>
    <property type="match status" value="1"/>
</dbReference>
<name>A0A087DAJ7_9BIFI</name>
<organism evidence="2 3">
    <name type="scientific">Bifidobacterium scardovii</name>
    <dbReference type="NCBI Taxonomy" id="158787"/>
    <lineage>
        <taxon>Bacteria</taxon>
        <taxon>Bacillati</taxon>
        <taxon>Actinomycetota</taxon>
        <taxon>Actinomycetes</taxon>
        <taxon>Bifidobacteriales</taxon>
        <taxon>Bifidobacteriaceae</taxon>
        <taxon>Bifidobacterium</taxon>
    </lineage>
</organism>
<keyword evidence="3" id="KW-1185">Reference proteome</keyword>
<dbReference type="OrthoDB" id="4952043at2"/>
<dbReference type="AlphaFoldDB" id="A0A087DAJ7"/>
<dbReference type="CDD" id="cd00090">
    <property type="entry name" value="HTH_ARSR"/>
    <property type="match status" value="1"/>
</dbReference>
<dbReference type="RefSeq" id="WP_033519510.1">
    <property type="nucleotide sequence ID" value="NZ_CAJPMS010000017.1"/>
</dbReference>